<dbReference type="AlphaFoldDB" id="A0A5P2AIG4"/>
<proteinExistence type="predicted"/>
<protein>
    <submittedName>
        <fullName evidence="3">Uncharacterized protein</fullName>
    </submittedName>
</protein>
<dbReference type="OrthoDB" id="3541690at2"/>
<accession>A0A5P2AIG4</accession>
<feature type="coiled-coil region" evidence="1">
    <location>
        <begin position="192"/>
        <end position="289"/>
    </location>
</feature>
<name>A0A5P2AIG4_STRVZ</name>
<evidence type="ECO:0000313" key="3">
    <source>
        <dbReference type="EMBL" id="QES17766.1"/>
    </source>
</evidence>
<dbReference type="RefSeq" id="WP_150263384.1">
    <property type="nucleotide sequence ID" value="NZ_CP029194.1"/>
</dbReference>
<sequence length="292" mass="31638">MDVEEIAEELYGLKPGEFTAARDAYVAEARRAKDTVAAKAIAALRRPSLAAWAANQLARRQPDEAARFLELGETLREAHRTLDGEQLRAAGRRQHQLVGTLARTAAALAREAGQPVSDTVLHEIEQILHGVLAHLDVAELWSTGRLVKTPEAAVGFAVIAPDKVSARPAPAEQPKPKPKAKPERGAARLRDLERARTTAAEAVAEVGRLEGELGEARSRQTTDEDKVAEAVDLVRRLEDELQHARQAKAETAAAASEAGKAVKAAERALGEARRVAERAVRTVERLEQQGER</sequence>
<dbReference type="Proteomes" id="UP000324106">
    <property type="component" value="Chromosome"/>
</dbReference>
<evidence type="ECO:0000313" key="4">
    <source>
        <dbReference type="Proteomes" id="UP000324106"/>
    </source>
</evidence>
<organism evidence="3 4">
    <name type="scientific">Streptomyces venezuelae</name>
    <dbReference type="NCBI Taxonomy" id="54571"/>
    <lineage>
        <taxon>Bacteria</taxon>
        <taxon>Bacillati</taxon>
        <taxon>Actinomycetota</taxon>
        <taxon>Actinomycetes</taxon>
        <taxon>Kitasatosporales</taxon>
        <taxon>Streptomycetaceae</taxon>
        <taxon>Streptomyces</taxon>
    </lineage>
</organism>
<dbReference type="EMBL" id="CP029194">
    <property type="protein sequence ID" value="QES17766.1"/>
    <property type="molecule type" value="Genomic_DNA"/>
</dbReference>
<evidence type="ECO:0000256" key="1">
    <source>
        <dbReference type="SAM" id="Coils"/>
    </source>
</evidence>
<keyword evidence="1" id="KW-0175">Coiled coil</keyword>
<reference evidence="3 4" key="1">
    <citation type="submission" date="2018-05" db="EMBL/GenBank/DDBJ databases">
        <title>Streptomyces venezuelae.</title>
        <authorList>
            <person name="Kim W."/>
            <person name="Lee N."/>
            <person name="Cho B.-K."/>
        </authorList>
    </citation>
    <scope>NUCLEOTIDE SEQUENCE [LARGE SCALE GENOMIC DNA]</scope>
    <source>
        <strain evidence="3 4">ATCC 15068</strain>
    </source>
</reference>
<evidence type="ECO:0000256" key="2">
    <source>
        <dbReference type="SAM" id="MobiDB-lite"/>
    </source>
</evidence>
<gene>
    <name evidence="3" type="ORF">DEJ46_00500</name>
</gene>
<feature type="region of interest" description="Disordered" evidence="2">
    <location>
        <begin position="165"/>
        <end position="186"/>
    </location>
</feature>